<name>A0A0S2MW79_9CAUD</name>
<accession>A0A0S2MW79</accession>
<organism evidence="1 2">
    <name type="scientific">Cellulophaga phage phi4:1_13</name>
    <dbReference type="NCBI Taxonomy" id="1747284"/>
    <lineage>
        <taxon>Viruses</taxon>
        <taxon>Duplodnaviria</taxon>
        <taxon>Heunggongvirae</taxon>
        <taxon>Uroviricota</taxon>
        <taxon>Caudoviricetes</taxon>
        <taxon>Lightbulbvirus</taxon>
        <taxon>Lightbulbvirus Cba41</taxon>
    </lineage>
</organism>
<evidence type="ECO:0000313" key="2">
    <source>
        <dbReference type="Proteomes" id="UP000229115"/>
    </source>
</evidence>
<sequence length="52" mass="6296">MSIILRLVTPLLRHETESPCKLYQQLCLFEMYKVRRFLQLSAQMRHADLYPD</sequence>
<evidence type="ECO:0000313" key="1">
    <source>
        <dbReference type="EMBL" id="ALO80177.1"/>
    </source>
</evidence>
<gene>
    <name evidence="1" type="ORF">Phi4113_168</name>
</gene>
<reference evidence="1 2" key="1">
    <citation type="submission" date="2015-10" db="EMBL/GenBank/DDBJ databases">
        <title>Large-scale maps of variable infection efficiencies in aquatic Bacteriodetes phage-host model systems.</title>
        <authorList>
            <person name="Holmfeldt K."/>
            <person name="Solonenko N."/>
            <person name="Howard-Varona C."/>
            <person name="Moreno M."/>
            <person name="Malmstrom R.R."/>
            <person name="Blow M.J."/>
            <person name="Sullivan M.B."/>
        </authorList>
    </citation>
    <scope>NUCLEOTIDE SEQUENCE [LARGE SCALE GENOMIC DNA]</scope>
</reference>
<dbReference type="EMBL" id="KT962245">
    <property type="protein sequence ID" value="ALO80177.1"/>
    <property type="molecule type" value="Genomic_RNA"/>
</dbReference>
<dbReference type="Proteomes" id="UP000229115">
    <property type="component" value="Segment"/>
</dbReference>
<protein>
    <submittedName>
        <fullName evidence="1">Uncharacterized protein</fullName>
    </submittedName>
</protein>
<proteinExistence type="predicted"/>